<keyword evidence="4" id="KW-1185">Reference proteome</keyword>
<organism evidence="3 4">
    <name type="scientific">Ramlibacter ginsenosidimutans</name>
    <dbReference type="NCBI Taxonomy" id="502333"/>
    <lineage>
        <taxon>Bacteria</taxon>
        <taxon>Pseudomonadati</taxon>
        <taxon>Pseudomonadota</taxon>
        <taxon>Betaproteobacteria</taxon>
        <taxon>Burkholderiales</taxon>
        <taxon>Comamonadaceae</taxon>
        <taxon>Ramlibacter</taxon>
    </lineage>
</organism>
<keyword evidence="2" id="KW-0732">Signal</keyword>
<evidence type="ECO:0008006" key="5">
    <source>
        <dbReference type="Google" id="ProtNLM"/>
    </source>
</evidence>
<evidence type="ECO:0000256" key="2">
    <source>
        <dbReference type="SAM" id="SignalP"/>
    </source>
</evidence>
<evidence type="ECO:0000313" key="4">
    <source>
        <dbReference type="Proteomes" id="UP000630528"/>
    </source>
</evidence>
<reference evidence="3" key="2">
    <citation type="submission" date="2021-01" db="EMBL/GenBank/DDBJ databases">
        <authorList>
            <person name="Kang M."/>
        </authorList>
    </citation>
    <scope>NUCLEOTIDE SEQUENCE</scope>
    <source>
        <strain evidence="3">KACC 17527</strain>
    </source>
</reference>
<feature type="compositionally biased region" description="Basic and acidic residues" evidence="1">
    <location>
        <begin position="105"/>
        <end position="124"/>
    </location>
</feature>
<accession>A0A934WQ22</accession>
<evidence type="ECO:0000256" key="1">
    <source>
        <dbReference type="SAM" id="MobiDB-lite"/>
    </source>
</evidence>
<dbReference type="RefSeq" id="WP_201177403.1">
    <property type="nucleotide sequence ID" value="NZ_JAEPWM010000014.1"/>
</dbReference>
<proteinExistence type="predicted"/>
<dbReference type="Proteomes" id="UP000630528">
    <property type="component" value="Unassembled WGS sequence"/>
</dbReference>
<feature type="region of interest" description="Disordered" evidence="1">
    <location>
        <begin position="96"/>
        <end position="229"/>
    </location>
</feature>
<name>A0A934WQ22_9BURK</name>
<feature type="compositionally biased region" description="Basic and acidic residues" evidence="1">
    <location>
        <begin position="132"/>
        <end position="155"/>
    </location>
</feature>
<dbReference type="AlphaFoldDB" id="A0A934WQ22"/>
<comment type="caution">
    <text evidence="3">The sequence shown here is derived from an EMBL/GenBank/DDBJ whole genome shotgun (WGS) entry which is preliminary data.</text>
</comment>
<feature type="compositionally biased region" description="Basic and acidic residues" evidence="1">
    <location>
        <begin position="188"/>
        <end position="210"/>
    </location>
</feature>
<feature type="chain" id="PRO_5037058549" description="DUF1090 domain-containing protein" evidence="2">
    <location>
        <begin position="32"/>
        <end position="229"/>
    </location>
</feature>
<protein>
    <recommendedName>
        <fullName evidence="5">DUF1090 domain-containing protein</fullName>
    </recommendedName>
</protein>
<evidence type="ECO:0000313" key="3">
    <source>
        <dbReference type="EMBL" id="MBK6009093.1"/>
    </source>
</evidence>
<gene>
    <name evidence="3" type="ORF">JJB11_23595</name>
</gene>
<dbReference type="EMBL" id="JAEPWM010000014">
    <property type="protein sequence ID" value="MBK6009093.1"/>
    <property type="molecule type" value="Genomic_DNA"/>
</dbReference>
<feature type="signal peptide" evidence="2">
    <location>
        <begin position="1"/>
        <end position="31"/>
    </location>
</feature>
<sequence length="229" mass="25587">MTTQLHRTFHAWLPRRGLLALALLASAAVHAQQVPNEAAERERLHSEHASADKRLAEAQKACRAKFAVNDCLDKARREYNATVGELKRQERILDDVQRKQRAAARQKEIDERNSPEHQQQEAAKRAKSLADQQEREARAAEKAAKRSADEAEHAKRGVQVKTPRGEPGPQGSPRDPHAPEAHGPTPEEAVRNRAAYEERLQEAEKHKAEVAARNAQRKKPAAADLPPPQ</sequence>
<reference evidence="3" key="1">
    <citation type="journal article" date="2012" name="J. Microbiol. Biotechnol.">
        <title>Ramlibacter ginsenosidimutans sp. nov., with ginsenoside-converting activity.</title>
        <authorList>
            <person name="Wang L."/>
            <person name="An D.S."/>
            <person name="Kim S.G."/>
            <person name="Jin F.X."/>
            <person name="Kim S.C."/>
            <person name="Lee S.T."/>
            <person name="Im W.T."/>
        </authorList>
    </citation>
    <scope>NUCLEOTIDE SEQUENCE</scope>
    <source>
        <strain evidence="3">KACC 17527</strain>
    </source>
</reference>